<dbReference type="Pfam" id="PF12840">
    <property type="entry name" value="HTH_20"/>
    <property type="match status" value="1"/>
</dbReference>
<dbReference type="InterPro" id="IPR011991">
    <property type="entry name" value="ArsR-like_HTH"/>
</dbReference>
<feature type="region of interest" description="Disordered" evidence="1">
    <location>
        <begin position="1"/>
        <end position="22"/>
    </location>
</feature>
<evidence type="ECO:0000256" key="1">
    <source>
        <dbReference type="SAM" id="MobiDB-lite"/>
    </source>
</evidence>
<dbReference type="InterPro" id="IPR036390">
    <property type="entry name" value="WH_DNA-bd_sf"/>
</dbReference>
<evidence type="ECO:0000313" key="2">
    <source>
        <dbReference type="EMBL" id="QKD79237.1"/>
    </source>
</evidence>
<dbReference type="SUPFAM" id="SSF46785">
    <property type="entry name" value="Winged helix' DNA-binding domain"/>
    <property type="match status" value="1"/>
</dbReference>
<organism evidence="2 3">
    <name type="scientific">Actinomyces marmotae</name>
    <dbReference type="NCBI Taxonomy" id="2737173"/>
    <lineage>
        <taxon>Bacteria</taxon>
        <taxon>Bacillati</taxon>
        <taxon>Actinomycetota</taxon>
        <taxon>Actinomycetes</taxon>
        <taxon>Actinomycetales</taxon>
        <taxon>Actinomycetaceae</taxon>
        <taxon>Actinomyces</taxon>
    </lineage>
</organism>
<feature type="compositionally biased region" description="Low complexity" evidence="1">
    <location>
        <begin position="1"/>
        <end position="19"/>
    </location>
</feature>
<proteinExistence type="predicted"/>
<dbReference type="CDD" id="cd00090">
    <property type="entry name" value="HTH_ARSR"/>
    <property type="match status" value="1"/>
</dbReference>
<gene>
    <name evidence="2" type="ORF">HPC72_02275</name>
</gene>
<keyword evidence="3" id="KW-1185">Reference proteome</keyword>
<dbReference type="EMBL" id="CP053642">
    <property type="protein sequence ID" value="QKD79237.1"/>
    <property type="molecule type" value="Genomic_DNA"/>
</dbReference>
<dbReference type="RefSeq" id="WP_159524216.1">
    <property type="nucleotide sequence ID" value="NZ_CP053642.1"/>
</dbReference>
<reference evidence="2 3" key="1">
    <citation type="submission" date="2020-05" db="EMBL/GenBank/DDBJ databases">
        <title>Actinomyces sp. zg-325.</title>
        <authorList>
            <person name="Yang C."/>
        </authorList>
    </citation>
    <scope>NUCLEOTIDE SEQUENCE [LARGE SCALE GENOMIC DNA]</scope>
    <source>
        <strain evidence="3">zg-325</strain>
    </source>
</reference>
<dbReference type="Gene3D" id="1.10.10.10">
    <property type="entry name" value="Winged helix-like DNA-binding domain superfamily/Winged helix DNA-binding domain"/>
    <property type="match status" value="1"/>
</dbReference>
<evidence type="ECO:0000313" key="3">
    <source>
        <dbReference type="Proteomes" id="UP000504752"/>
    </source>
</evidence>
<dbReference type="AlphaFoldDB" id="A0A6M8B3L4"/>
<protein>
    <submittedName>
        <fullName evidence="2">Helix-turn-helix domain-containing protein</fullName>
    </submittedName>
</protein>
<accession>A0A6M8B3L4</accession>
<name>A0A6M8B3L4_9ACTO</name>
<sequence>MPDSPAAPAAPHTTAEALPRPTWSDLSARADLTVARRRVLELVEASTVPLTAAELADRLALHHNTVREHLDALVEAGFVTASTRPTGRRGRPALLYTAVSPDPMIVIDSYLTLLDATVETFGTGHEAHEIALRIGRRWAELSPAPAAAEPLPESASDMDRLAALLPALALMGFAPRIDGEKVVLKACPLVTRSRAPHPLVCAMHEGFLNAIAQRQGLLPAAPEGAPDHGERPLLAIHPLLDDGCHARFED</sequence>
<dbReference type="InterPro" id="IPR036388">
    <property type="entry name" value="WH-like_DNA-bd_sf"/>
</dbReference>
<dbReference type="Proteomes" id="UP000504752">
    <property type="component" value="Chromosome"/>
</dbReference>
<dbReference type="KEGG" id="amam:HPC72_02275"/>